<dbReference type="PIRSF" id="PIRSF025414">
    <property type="entry name" value="Alpha-L-arabinofuranosidase"/>
    <property type="match status" value="1"/>
</dbReference>
<comment type="similarity">
    <text evidence="1 5">Belongs to the glycosyl hydrolase 43 family.</text>
</comment>
<sequence length="357" mass="40042">MKLFKNFLFLHLFAVLFILGCGSDDNQTSGPATPPTEQDPTFTNPLLPSGPDPWVVHHGNFYYYTHTLGNRIGIYRTQYISQLSKASPVTVWTPPSTGPYSKNIWAPEIHRLNNKWYIYFAADDGDDANHRMYVLENTNENPLAGTWTFKGKISDPTDLWAIDGSVFTHEDQMYFIWSGWRTASSSNSGNQQIYIARMSNPWTIEGERVMISQPTYNWERNGLVNEGPEVIKNKDGKVFMVFSASGCWTDHYALGMLTLKDNGNPMNPTDWVKTATPVLSTKGENNAYGPGHNGFFKSPDGTEDWIIYHANMASGQGCGNNRSPRIQKITWNADGTPHFGEPVKVGTKISRPSGEIK</sequence>
<evidence type="ECO:0000256" key="2">
    <source>
        <dbReference type="ARBA" id="ARBA00022729"/>
    </source>
</evidence>
<dbReference type="Pfam" id="PF04616">
    <property type="entry name" value="Glyco_hydro_43"/>
    <property type="match status" value="1"/>
</dbReference>
<keyword evidence="9" id="KW-1185">Reference proteome</keyword>
<feature type="chain" id="PRO_5046596699" evidence="7">
    <location>
        <begin position="24"/>
        <end position="357"/>
    </location>
</feature>
<evidence type="ECO:0000313" key="9">
    <source>
        <dbReference type="Proteomes" id="UP001596405"/>
    </source>
</evidence>
<dbReference type="SUPFAM" id="SSF75005">
    <property type="entry name" value="Arabinanase/levansucrase/invertase"/>
    <property type="match status" value="1"/>
</dbReference>
<dbReference type="CDD" id="cd18820">
    <property type="entry name" value="GH43_LbAraf43-like"/>
    <property type="match status" value="1"/>
</dbReference>
<gene>
    <name evidence="8" type="ORF">ACFQHR_05345</name>
</gene>
<keyword evidence="2 7" id="KW-0732">Signal</keyword>
<evidence type="ECO:0000256" key="7">
    <source>
        <dbReference type="SAM" id="SignalP"/>
    </source>
</evidence>
<accession>A0ABW2DGV9</accession>
<evidence type="ECO:0000256" key="4">
    <source>
        <dbReference type="ARBA" id="ARBA00023295"/>
    </source>
</evidence>
<protein>
    <submittedName>
        <fullName evidence="8">Family 43 glycosylhydrolase</fullName>
    </submittedName>
</protein>
<evidence type="ECO:0000256" key="3">
    <source>
        <dbReference type="ARBA" id="ARBA00022801"/>
    </source>
</evidence>
<dbReference type="InterPro" id="IPR006710">
    <property type="entry name" value="Glyco_hydro_43"/>
</dbReference>
<organism evidence="8 9">
    <name type="scientific">Rufibacter roseus</name>
    <dbReference type="NCBI Taxonomy" id="1567108"/>
    <lineage>
        <taxon>Bacteria</taxon>
        <taxon>Pseudomonadati</taxon>
        <taxon>Bacteroidota</taxon>
        <taxon>Cytophagia</taxon>
        <taxon>Cytophagales</taxon>
        <taxon>Hymenobacteraceae</taxon>
        <taxon>Rufibacter</taxon>
    </lineage>
</organism>
<dbReference type="RefSeq" id="WP_082883113.1">
    <property type="nucleotide sequence ID" value="NZ_JBHSYQ010000003.1"/>
</dbReference>
<dbReference type="Proteomes" id="UP001596405">
    <property type="component" value="Unassembled WGS sequence"/>
</dbReference>
<evidence type="ECO:0000256" key="1">
    <source>
        <dbReference type="ARBA" id="ARBA00009865"/>
    </source>
</evidence>
<name>A0ABW2DGV9_9BACT</name>
<dbReference type="PROSITE" id="PS51257">
    <property type="entry name" value="PROKAR_LIPOPROTEIN"/>
    <property type="match status" value="1"/>
</dbReference>
<evidence type="ECO:0000313" key="8">
    <source>
        <dbReference type="EMBL" id="MFC6997039.1"/>
    </source>
</evidence>
<dbReference type="Gene3D" id="2.115.10.20">
    <property type="entry name" value="Glycosyl hydrolase domain, family 43"/>
    <property type="match status" value="1"/>
</dbReference>
<dbReference type="InterPro" id="IPR023296">
    <property type="entry name" value="Glyco_hydro_beta-prop_sf"/>
</dbReference>
<dbReference type="InterPro" id="IPR016828">
    <property type="entry name" value="Alpha-L-arabinofuranosidase"/>
</dbReference>
<evidence type="ECO:0000256" key="5">
    <source>
        <dbReference type="RuleBase" id="RU361187"/>
    </source>
</evidence>
<keyword evidence="3 5" id="KW-0378">Hydrolase</keyword>
<comment type="caution">
    <text evidence="8">The sequence shown here is derived from an EMBL/GenBank/DDBJ whole genome shotgun (WGS) entry which is preliminary data.</text>
</comment>
<feature type="signal peptide" evidence="7">
    <location>
        <begin position="1"/>
        <end position="23"/>
    </location>
</feature>
<proteinExistence type="inferred from homology"/>
<dbReference type="PANTHER" id="PTHR43817">
    <property type="entry name" value="GLYCOSYL HYDROLASE"/>
    <property type="match status" value="1"/>
</dbReference>
<reference evidence="9" key="1">
    <citation type="journal article" date="2019" name="Int. J. Syst. Evol. Microbiol.">
        <title>The Global Catalogue of Microorganisms (GCM) 10K type strain sequencing project: providing services to taxonomists for standard genome sequencing and annotation.</title>
        <authorList>
            <consortium name="The Broad Institute Genomics Platform"/>
            <consortium name="The Broad Institute Genome Sequencing Center for Infectious Disease"/>
            <person name="Wu L."/>
            <person name="Ma J."/>
        </authorList>
    </citation>
    <scope>NUCLEOTIDE SEQUENCE [LARGE SCALE GENOMIC DNA]</scope>
    <source>
        <strain evidence="9">CGMCC 4.7393</strain>
    </source>
</reference>
<dbReference type="PANTHER" id="PTHR43817:SF1">
    <property type="entry name" value="HYDROLASE, FAMILY 43, PUTATIVE (AFU_ORTHOLOGUE AFUA_3G01660)-RELATED"/>
    <property type="match status" value="1"/>
</dbReference>
<dbReference type="EMBL" id="JBHSYQ010000003">
    <property type="protein sequence ID" value="MFC6997039.1"/>
    <property type="molecule type" value="Genomic_DNA"/>
</dbReference>
<keyword evidence="4 5" id="KW-0326">Glycosidase</keyword>
<evidence type="ECO:0000256" key="6">
    <source>
        <dbReference type="SAM" id="MobiDB-lite"/>
    </source>
</evidence>
<feature type="region of interest" description="Disordered" evidence="6">
    <location>
        <begin position="332"/>
        <end position="357"/>
    </location>
</feature>